<comment type="caution">
    <text evidence="2">The sequence shown here is derived from an EMBL/GenBank/DDBJ whole genome shotgun (WGS) entry which is preliminary data.</text>
</comment>
<dbReference type="InterPro" id="IPR036390">
    <property type="entry name" value="WH_DNA-bd_sf"/>
</dbReference>
<keyword evidence="3" id="KW-1185">Reference proteome</keyword>
<accession>A0A6N8FB70</accession>
<reference evidence="2 3" key="1">
    <citation type="submission" date="2019-11" db="EMBL/GenBank/DDBJ databases">
        <title>P. haliotis isolates from Z. marina roots.</title>
        <authorList>
            <person name="Cohen M."/>
            <person name="Jospin G."/>
            <person name="Eisen J.A."/>
            <person name="Coil D.A."/>
        </authorList>
    </citation>
    <scope>NUCLEOTIDE SEQUENCE [LARGE SCALE GENOMIC DNA]</scope>
    <source>
        <strain evidence="2 3">UCD-MCMsp1aY</strain>
    </source>
</reference>
<dbReference type="InterPro" id="IPR010242">
    <property type="entry name" value="TF_HTH_IscR"/>
</dbReference>
<evidence type="ECO:0000313" key="3">
    <source>
        <dbReference type="Proteomes" id="UP000439994"/>
    </source>
</evidence>
<sequence length="156" mass="16859">MKLSSKGRYAVTAMLDVALHASNGPVPLMDISERQGISLSYLEQLFAKLRKGQLVNSVRGPGGGYFLGREAADISISEVIAAVDESVDATKCAGQANCQGGSRCLTHKLWEGLSDRIESFLSNITLGELVDQKDVKRIAERQDSKNTSIRFVADSL</sequence>
<dbReference type="Proteomes" id="UP000439994">
    <property type="component" value="Unassembled WGS sequence"/>
</dbReference>
<proteinExistence type="predicted"/>
<dbReference type="PROSITE" id="PS51197">
    <property type="entry name" value="HTH_RRF2_2"/>
    <property type="match status" value="1"/>
</dbReference>
<dbReference type="SUPFAM" id="SSF46785">
    <property type="entry name" value="Winged helix' DNA-binding domain"/>
    <property type="match status" value="1"/>
</dbReference>
<dbReference type="RefSeq" id="WP_155695599.1">
    <property type="nucleotide sequence ID" value="NZ_BAAAFQ010000004.1"/>
</dbReference>
<dbReference type="OrthoDB" id="9808360at2"/>
<protein>
    <submittedName>
        <fullName evidence="2">Fe-S cluster assembly transcriptional regulator IscR</fullName>
    </submittedName>
</protein>
<organism evidence="2 3">
    <name type="scientific">Psychrosphaera haliotis</name>
    <dbReference type="NCBI Taxonomy" id="555083"/>
    <lineage>
        <taxon>Bacteria</taxon>
        <taxon>Pseudomonadati</taxon>
        <taxon>Pseudomonadota</taxon>
        <taxon>Gammaproteobacteria</taxon>
        <taxon>Alteromonadales</taxon>
        <taxon>Pseudoalteromonadaceae</taxon>
        <taxon>Psychrosphaera</taxon>
    </lineage>
</organism>
<dbReference type="PANTHER" id="PTHR33221">
    <property type="entry name" value="WINGED HELIX-TURN-HELIX TRANSCRIPTIONAL REGULATOR, RRF2 FAMILY"/>
    <property type="match status" value="1"/>
</dbReference>
<dbReference type="NCBIfam" id="TIGR02010">
    <property type="entry name" value="IscR"/>
    <property type="match status" value="1"/>
</dbReference>
<dbReference type="GO" id="GO:0003690">
    <property type="term" value="F:double-stranded DNA binding"/>
    <property type="evidence" value="ECO:0007669"/>
    <property type="project" value="InterPro"/>
</dbReference>
<name>A0A6N8FB70_9GAMM</name>
<dbReference type="GO" id="GO:0005829">
    <property type="term" value="C:cytosol"/>
    <property type="evidence" value="ECO:0007669"/>
    <property type="project" value="TreeGrafter"/>
</dbReference>
<evidence type="ECO:0000256" key="1">
    <source>
        <dbReference type="ARBA" id="ARBA00023125"/>
    </source>
</evidence>
<dbReference type="FunFam" id="1.10.10.10:FF:000026">
    <property type="entry name" value="HTH-type transcriptional regulator IscR"/>
    <property type="match status" value="1"/>
</dbReference>
<dbReference type="InterPro" id="IPR000944">
    <property type="entry name" value="Tscrpt_reg_Rrf2"/>
</dbReference>
<dbReference type="AlphaFoldDB" id="A0A6N8FB70"/>
<dbReference type="InterPro" id="IPR036388">
    <property type="entry name" value="WH-like_DNA-bd_sf"/>
</dbReference>
<dbReference type="PANTHER" id="PTHR33221:SF5">
    <property type="entry name" value="HTH-TYPE TRANSCRIPTIONAL REGULATOR ISCR"/>
    <property type="match status" value="1"/>
</dbReference>
<evidence type="ECO:0000313" key="2">
    <source>
        <dbReference type="EMBL" id="MUH72417.1"/>
    </source>
</evidence>
<dbReference type="Pfam" id="PF02082">
    <property type="entry name" value="Rrf2"/>
    <property type="match status" value="1"/>
</dbReference>
<dbReference type="GO" id="GO:0003700">
    <property type="term" value="F:DNA-binding transcription factor activity"/>
    <property type="evidence" value="ECO:0007669"/>
    <property type="project" value="InterPro"/>
</dbReference>
<dbReference type="NCBIfam" id="TIGR00738">
    <property type="entry name" value="rrf2_super"/>
    <property type="match status" value="1"/>
</dbReference>
<keyword evidence="1" id="KW-0238">DNA-binding</keyword>
<gene>
    <name evidence="2" type="primary">iscR</name>
    <name evidence="2" type="ORF">GNP35_07940</name>
</gene>
<dbReference type="Gene3D" id="1.10.10.10">
    <property type="entry name" value="Winged helix-like DNA-binding domain superfamily/Winged helix DNA-binding domain"/>
    <property type="match status" value="1"/>
</dbReference>
<dbReference type="EMBL" id="WOCD01000003">
    <property type="protein sequence ID" value="MUH72417.1"/>
    <property type="molecule type" value="Genomic_DNA"/>
</dbReference>